<dbReference type="GO" id="GO:0030670">
    <property type="term" value="C:phagocytic vesicle membrane"/>
    <property type="evidence" value="ECO:0007669"/>
    <property type="project" value="UniProtKB-ARBA"/>
</dbReference>
<evidence type="ECO:0000256" key="1">
    <source>
        <dbReference type="ARBA" id="ARBA00002297"/>
    </source>
</evidence>
<feature type="transmembrane region" description="Helical" evidence="11">
    <location>
        <begin position="341"/>
        <end position="363"/>
    </location>
</feature>
<feature type="domain" description="Ig-like" evidence="12">
    <location>
        <begin position="214"/>
        <end position="302"/>
    </location>
</feature>
<dbReference type="GO" id="GO:0002476">
    <property type="term" value="P:antigen processing and presentation of endogenous peptide antigen via MHC class Ib"/>
    <property type="evidence" value="ECO:0007669"/>
    <property type="project" value="TreeGrafter"/>
</dbReference>
<dbReference type="SUPFAM" id="SSF54452">
    <property type="entry name" value="MHC antigen-recognition domain"/>
    <property type="match status" value="1"/>
</dbReference>
<dbReference type="InterPro" id="IPR036179">
    <property type="entry name" value="Ig-like_dom_sf"/>
</dbReference>
<dbReference type="GO" id="GO:0042612">
    <property type="term" value="C:MHC class I protein complex"/>
    <property type="evidence" value="ECO:0007669"/>
    <property type="project" value="UniProtKB-KW"/>
</dbReference>
<sequence length="388" mass="43970">MLFYKFNRLIFITTESSTIYFAFIFQYIQWDCLKINCLLMSITLKKYHNQDFDTAVSRPGLQEPRFISVGYVDDTQFLRFDSDSGTTPSAEPRVQWMKQLGPDYWDRETSKAKDSGRGGGAWRRGLTAGAGPGSLTLQISSGCDMDAEGRLLRGYRQSAYDGTDYIALNEDLSSWTAANAVLQATRPYLECPCLEWLGKYLENGKEKLLRTDPPKTYMTHHPRSEGDVTLRCWAMGFYPKEITLIWQRDGEDHTQDMELVETRPAGDGTFQKWAAVVVPAGEEQRYTCHVHHDGLPEPRTLRWGKEMRAQSGLSVKAGAVLCRVMGLNLACLLFPESHPQLIIYVVGIIAGLVVLGAVVAIAIRLKMNHRREEECEFSCFKHCLTNRK</sequence>
<accession>A0A8C9QMQ8</accession>
<evidence type="ECO:0000313" key="14">
    <source>
        <dbReference type="Proteomes" id="UP000694422"/>
    </source>
</evidence>
<dbReference type="PRINTS" id="PR01638">
    <property type="entry name" value="MHCCLASSI"/>
</dbReference>
<dbReference type="Gene3D" id="2.60.40.10">
    <property type="entry name" value="Immunoglobulins"/>
    <property type="match status" value="1"/>
</dbReference>
<evidence type="ECO:0000259" key="12">
    <source>
        <dbReference type="PROSITE" id="PS50835"/>
    </source>
</evidence>
<evidence type="ECO:0000256" key="4">
    <source>
        <dbReference type="ARBA" id="ARBA00022451"/>
    </source>
</evidence>
<dbReference type="CDD" id="cd07698">
    <property type="entry name" value="IgC1_MHC_I_alpha3"/>
    <property type="match status" value="1"/>
</dbReference>
<dbReference type="InterPro" id="IPR011162">
    <property type="entry name" value="MHC_I/II-like_Ag-recog"/>
</dbReference>
<dbReference type="GO" id="GO:0005102">
    <property type="term" value="F:signaling receptor binding"/>
    <property type="evidence" value="ECO:0007669"/>
    <property type="project" value="TreeGrafter"/>
</dbReference>
<dbReference type="GO" id="GO:0042605">
    <property type="term" value="F:peptide antigen binding"/>
    <property type="evidence" value="ECO:0007669"/>
    <property type="project" value="TreeGrafter"/>
</dbReference>
<dbReference type="InterPro" id="IPR003006">
    <property type="entry name" value="Ig/MHC_CS"/>
</dbReference>
<dbReference type="GO" id="GO:0002486">
    <property type="term" value="P:antigen processing and presentation of endogenous peptide antigen via MHC class I via ER pathway, TAP-independent"/>
    <property type="evidence" value="ECO:0007669"/>
    <property type="project" value="TreeGrafter"/>
</dbReference>
<protein>
    <recommendedName>
        <fullName evidence="12">Ig-like domain-containing protein</fullName>
    </recommendedName>
</protein>
<comment type="subcellular location">
    <subcellularLocation>
        <location evidence="2">Membrane</location>
        <topology evidence="2">Single-pass type I membrane protein</topology>
    </subcellularLocation>
</comment>
<keyword evidence="6" id="KW-0391">Immunity</keyword>
<keyword evidence="7 11" id="KW-1133">Transmembrane helix</keyword>
<dbReference type="Ensembl" id="ENSSDAT00000028150.1">
    <property type="protein sequence ID" value="ENSSDAP00000024610.1"/>
    <property type="gene ID" value="ENSSDAG00000021271.1"/>
</dbReference>
<evidence type="ECO:0000256" key="6">
    <source>
        <dbReference type="ARBA" id="ARBA00022859"/>
    </source>
</evidence>
<evidence type="ECO:0000256" key="11">
    <source>
        <dbReference type="SAM" id="Phobius"/>
    </source>
</evidence>
<organism evidence="13 14">
    <name type="scientific">Spermophilus dauricus</name>
    <name type="common">Daurian ground squirrel</name>
    <dbReference type="NCBI Taxonomy" id="99837"/>
    <lineage>
        <taxon>Eukaryota</taxon>
        <taxon>Metazoa</taxon>
        <taxon>Chordata</taxon>
        <taxon>Craniata</taxon>
        <taxon>Vertebrata</taxon>
        <taxon>Euteleostomi</taxon>
        <taxon>Mammalia</taxon>
        <taxon>Eutheria</taxon>
        <taxon>Euarchontoglires</taxon>
        <taxon>Glires</taxon>
        <taxon>Rodentia</taxon>
        <taxon>Sciuromorpha</taxon>
        <taxon>Sciuridae</taxon>
        <taxon>Xerinae</taxon>
        <taxon>Marmotini</taxon>
        <taxon>Spermophilus</taxon>
    </lineage>
</organism>
<dbReference type="Proteomes" id="UP000694422">
    <property type="component" value="Unplaced"/>
</dbReference>
<evidence type="ECO:0000256" key="8">
    <source>
        <dbReference type="ARBA" id="ARBA00023136"/>
    </source>
</evidence>
<dbReference type="SUPFAM" id="SSF48726">
    <property type="entry name" value="Immunoglobulin"/>
    <property type="match status" value="1"/>
</dbReference>
<dbReference type="FunFam" id="2.60.40.10:FF:000014">
    <property type="entry name" value="H-2 class I histocompatibility antigen, alpha chain"/>
    <property type="match status" value="1"/>
</dbReference>
<dbReference type="InterPro" id="IPR007110">
    <property type="entry name" value="Ig-like_dom"/>
</dbReference>
<evidence type="ECO:0000256" key="7">
    <source>
        <dbReference type="ARBA" id="ARBA00022989"/>
    </source>
</evidence>
<dbReference type="GO" id="GO:0009897">
    <property type="term" value="C:external side of plasma membrane"/>
    <property type="evidence" value="ECO:0007669"/>
    <property type="project" value="TreeGrafter"/>
</dbReference>
<dbReference type="InterPro" id="IPR003597">
    <property type="entry name" value="Ig_C1-set"/>
</dbReference>
<evidence type="ECO:0000313" key="13">
    <source>
        <dbReference type="Ensembl" id="ENSSDAP00000024610.1"/>
    </source>
</evidence>
<dbReference type="Pfam" id="PF07654">
    <property type="entry name" value="C1-set"/>
    <property type="match status" value="1"/>
</dbReference>
<keyword evidence="8 11" id="KW-0472">Membrane</keyword>
<dbReference type="FunFam" id="3.30.500.10:FF:000001">
    <property type="entry name" value="H-2 class I histocompatibility antigen, alpha chain"/>
    <property type="match status" value="1"/>
</dbReference>
<dbReference type="GO" id="GO:0001916">
    <property type="term" value="P:positive regulation of T cell mediated cytotoxicity"/>
    <property type="evidence" value="ECO:0007669"/>
    <property type="project" value="TreeGrafter"/>
</dbReference>
<dbReference type="PANTHER" id="PTHR16675">
    <property type="entry name" value="MHC CLASS I-RELATED"/>
    <property type="match status" value="1"/>
</dbReference>
<reference evidence="13" key="1">
    <citation type="submission" date="2025-08" db="UniProtKB">
        <authorList>
            <consortium name="Ensembl"/>
        </authorList>
    </citation>
    <scope>IDENTIFICATION</scope>
</reference>
<dbReference type="GO" id="GO:0098553">
    <property type="term" value="C:lumenal side of endoplasmic reticulum membrane"/>
    <property type="evidence" value="ECO:0007669"/>
    <property type="project" value="UniProtKB-ARBA"/>
</dbReference>
<dbReference type="InterPro" id="IPR050208">
    <property type="entry name" value="MHC_class-I_related"/>
</dbReference>
<dbReference type="PANTHER" id="PTHR16675:SF251">
    <property type="entry name" value="HLA CLASS I HISTOCOMPATIBILITY ANTIGEN, C ALPHA CHAIN"/>
    <property type="match status" value="1"/>
</dbReference>
<dbReference type="Gene3D" id="3.30.500.10">
    <property type="entry name" value="MHC class I-like antigen recognition-like"/>
    <property type="match status" value="1"/>
</dbReference>
<keyword evidence="5 11" id="KW-0812">Transmembrane</keyword>
<keyword evidence="9" id="KW-0325">Glycoprotein</keyword>
<keyword evidence="14" id="KW-1185">Reference proteome</keyword>
<comment type="function">
    <text evidence="1">Involved in the presentation of foreign antigens to the immune system.</text>
</comment>
<dbReference type="Pfam" id="PF00129">
    <property type="entry name" value="MHC_I"/>
    <property type="match status" value="1"/>
</dbReference>
<comment type="similarity">
    <text evidence="3 10">Belongs to the MHC class I family.</text>
</comment>
<dbReference type="SMART" id="SM00407">
    <property type="entry name" value="IGc1"/>
    <property type="match status" value="1"/>
</dbReference>
<dbReference type="GO" id="GO:0005615">
    <property type="term" value="C:extracellular space"/>
    <property type="evidence" value="ECO:0007669"/>
    <property type="project" value="TreeGrafter"/>
</dbReference>
<evidence type="ECO:0000256" key="9">
    <source>
        <dbReference type="ARBA" id="ARBA00023180"/>
    </source>
</evidence>
<dbReference type="InterPro" id="IPR037055">
    <property type="entry name" value="MHC_I-like_Ag-recog_sf"/>
</dbReference>
<dbReference type="InterPro" id="IPR011161">
    <property type="entry name" value="MHC_I-like_Ag-recog"/>
</dbReference>
<dbReference type="PROSITE" id="PS50835">
    <property type="entry name" value="IG_LIKE"/>
    <property type="match status" value="1"/>
</dbReference>
<dbReference type="InterPro" id="IPR013783">
    <property type="entry name" value="Ig-like_fold"/>
</dbReference>
<name>A0A8C9QMQ8_SPEDA</name>
<dbReference type="PROSITE" id="PS00290">
    <property type="entry name" value="IG_MHC"/>
    <property type="match status" value="1"/>
</dbReference>
<dbReference type="AlphaFoldDB" id="A0A8C9QMQ8"/>
<evidence type="ECO:0000256" key="10">
    <source>
        <dbReference type="RuleBase" id="RU004439"/>
    </source>
</evidence>
<evidence type="ECO:0000256" key="2">
    <source>
        <dbReference type="ARBA" id="ARBA00004479"/>
    </source>
</evidence>
<proteinExistence type="inferred from homology"/>
<dbReference type="InterPro" id="IPR001039">
    <property type="entry name" value="MHC_I_a_a1/a2"/>
</dbReference>
<keyword evidence="4" id="KW-0490">MHC I</keyword>
<evidence type="ECO:0000256" key="3">
    <source>
        <dbReference type="ARBA" id="ARBA00006909"/>
    </source>
</evidence>
<reference evidence="13" key="2">
    <citation type="submission" date="2025-09" db="UniProtKB">
        <authorList>
            <consortium name="Ensembl"/>
        </authorList>
    </citation>
    <scope>IDENTIFICATION</scope>
</reference>
<dbReference type="GO" id="GO:0006955">
    <property type="term" value="P:immune response"/>
    <property type="evidence" value="ECO:0007669"/>
    <property type="project" value="TreeGrafter"/>
</dbReference>
<evidence type="ECO:0000256" key="5">
    <source>
        <dbReference type="ARBA" id="ARBA00022692"/>
    </source>
</evidence>